<sequence>MVRFLAGGLASDLKALQSHSWKNKKLKVFLNGDYEFLCKMYGLSGPQGTYPCLWCLMPRRDMHEPSGQCQQRSLESLLADNAAFVADSSVKKEVSKFYNALHKPLLNIELDNVSPPYLHILLGIVLKHHKLLEDAAHSLDTEIATQRNEHLTSLGQSLKKYGSNWRQVQDLENKLQFEEGCLIFSETQSDIDKHAQNIHEIEQTLSSFPHKALTPRSGPVTSALDTVLNKHRITPQAYHSRSFVENLILLGDFNPQVGADHSSWPNCIGHFRVGKLNENGQRLLELCSFNNLCITNTFFAIKPHNLRVSWRHTSSKHWHHLDLVITWKSMLNHVSLTRSYHSADCDNNHSLVGSKVRLHTRQFYRS</sequence>
<accession>A0AAE0XT14</accession>
<name>A0AAE0XT14_9GAST</name>
<dbReference type="PANTHER" id="PTHR31424">
    <property type="entry name" value="PROTEIN CBG23806"/>
    <property type="match status" value="1"/>
</dbReference>
<evidence type="ECO:0000313" key="1">
    <source>
        <dbReference type="EMBL" id="KAK3707398.1"/>
    </source>
</evidence>
<comment type="caution">
    <text evidence="1">The sequence shown here is derived from an EMBL/GenBank/DDBJ whole genome shotgun (WGS) entry which is preliminary data.</text>
</comment>
<gene>
    <name evidence="1" type="ORF">RRG08_034455</name>
</gene>
<evidence type="ECO:0000313" key="2">
    <source>
        <dbReference type="Proteomes" id="UP001283361"/>
    </source>
</evidence>
<dbReference type="Gene3D" id="3.60.10.10">
    <property type="entry name" value="Endonuclease/exonuclease/phosphatase"/>
    <property type="match status" value="1"/>
</dbReference>
<dbReference type="Proteomes" id="UP001283361">
    <property type="component" value="Unassembled WGS sequence"/>
</dbReference>
<protein>
    <submittedName>
        <fullName evidence="1">Uncharacterized protein</fullName>
    </submittedName>
</protein>
<dbReference type="EMBL" id="JAWDGP010007719">
    <property type="protein sequence ID" value="KAK3707398.1"/>
    <property type="molecule type" value="Genomic_DNA"/>
</dbReference>
<reference evidence="1" key="1">
    <citation type="journal article" date="2023" name="G3 (Bethesda)">
        <title>A reference genome for the long-term kleptoplast-retaining sea slug Elysia crispata morphotype clarki.</title>
        <authorList>
            <person name="Eastman K.E."/>
            <person name="Pendleton A.L."/>
            <person name="Shaikh M.A."/>
            <person name="Suttiyut T."/>
            <person name="Ogas R."/>
            <person name="Tomko P."/>
            <person name="Gavelis G."/>
            <person name="Widhalm J.R."/>
            <person name="Wisecaver J.H."/>
        </authorList>
    </citation>
    <scope>NUCLEOTIDE SEQUENCE</scope>
    <source>
        <strain evidence="1">ECLA1</strain>
    </source>
</reference>
<dbReference type="InterPro" id="IPR036691">
    <property type="entry name" value="Endo/exonu/phosph_ase_sf"/>
</dbReference>
<dbReference type="AlphaFoldDB" id="A0AAE0XT14"/>
<proteinExistence type="predicted"/>
<dbReference type="SUPFAM" id="SSF56219">
    <property type="entry name" value="DNase I-like"/>
    <property type="match status" value="1"/>
</dbReference>
<keyword evidence="2" id="KW-1185">Reference proteome</keyword>
<organism evidence="1 2">
    <name type="scientific">Elysia crispata</name>
    <name type="common">lettuce slug</name>
    <dbReference type="NCBI Taxonomy" id="231223"/>
    <lineage>
        <taxon>Eukaryota</taxon>
        <taxon>Metazoa</taxon>
        <taxon>Spiralia</taxon>
        <taxon>Lophotrochozoa</taxon>
        <taxon>Mollusca</taxon>
        <taxon>Gastropoda</taxon>
        <taxon>Heterobranchia</taxon>
        <taxon>Euthyneura</taxon>
        <taxon>Panpulmonata</taxon>
        <taxon>Sacoglossa</taxon>
        <taxon>Placobranchoidea</taxon>
        <taxon>Plakobranchidae</taxon>
        <taxon>Elysia</taxon>
    </lineage>
</organism>